<dbReference type="EMBL" id="JBHUCX010000092">
    <property type="protein sequence ID" value="MFD1677435.1"/>
    <property type="molecule type" value="Genomic_DNA"/>
</dbReference>
<dbReference type="RefSeq" id="WP_377945329.1">
    <property type="nucleotide sequence ID" value="NZ_JBHUCX010000092.1"/>
</dbReference>
<dbReference type="InterPro" id="IPR036162">
    <property type="entry name" value="Resolvase-like_N_sf"/>
</dbReference>
<accession>A0ABW4JPD5</accession>
<dbReference type="PROSITE" id="PS51737">
    <property type="entry name" value="RECOMBINASE_DNA_BIND"/>
    <property type="match status" value="1"/>
</dbReference>
<dbReference type="Pfam" id="PF00239">
    <property type="entry name" value="Resolvase"/>
    <property type="match status" value="1"/>
</dbReference>
<keyword evidence="5" id="KW-1185">Reference proteome</keyword>
<dbReference type="Gene3D" id="3.40.50.1390">
    <property type="entry name" value="Resolvase, N-terminal catalytic domain"/>
    <property type="match status" value="1"/>
</dbReference>
<dbReference type="Proteomes" id="UP001597079">
    <property type="component" value="Unassembled WGS sequence"/>
</dbReference>
<reference evidence="5" key="1">
    <citation type="journal article" date="2019" name="Int. J. Syst. Evol. Microbiol.">
        <title>The Global Catalogue of Microorganisms (GCM) 10K type strain sequencing project: providing services to taxonomists for standard genome sequencing and annotation.</title>
        <authorList>
            <consortium name="The Broad Institute Genomics Platform"/>
            <consortium name="The Broad Institute Genome Sequencing Center for Infectious Disease"/>
            <person name="Wu L."/>
            <person name="Ma J."/>
        </authorList>
    </citation>
    <scope>NUCLEOTIDE SEQUENCE [LARGE SCALE GENOMIC DNA]</scope>
    <source>
        <strain evidence="5">CGMCC 1.12286</strain>
    </source>
</reference>
<feature type="domain" description="Recombinase" evidence="3">
    <location>
        <begin position="169"/>
        <end position="299"/>
    </location>
</feature>
<evidence type="ECO:0000256" key="1">
    <source>
        <dbReference type="SAM" id="Coils"/>
    </source>
</evidence>
<protein>
    <submittedName>
        <fullName evidence="4">Recombinase family protein</fullName>
    </submittedName>
</protein>
<dbReference type="SUPFAM" id="SSF53041">
    <property type="entry name" value="Resolvase-like"/>
    <property type="match status" value="1"/>
</dbReference>
<dbReference type="PROSITE" id="PS51736">
    <property type="entry name" value="RECOMBINASES_3"/>
    <property type="match status" value="1"/>
</dbReference>
<dbReference type="PANTHER" id="PTHR30461:SF23">
    <property type="entry name" value="DNA RECOMBINASE-RELATED"/>
    <property type="match status" value="1"/>
</dbReference>
<dbReference type="Pfam" id="PF13408">
    <property type="entry name" value="Zn_ribbon_recom"/>
    <property type="match status" value="1"/>
</dbReference>
<keyword evidence="1" id="KW-0175">Coiled coil</keyword>
<organism evidence="4 5">
    <name type="scientific">Alicyclobacillus fodiniaquatilis</name>
    <dbReference type="NCBI Taxonomy" id="1661150"/>
    <lineage>
        <taxon>Bacteria</taxon>
        <taxon>Bacillati</taxon>
        <taxon>Bacillota</taxon>
        <taxon>Bacilli</taxon>
        <taxon>Bacillales</taxon>
        <taxon>Alicyclobacillaceae</taxon>
        <taxon>Alicyclobacillus</taxon>
    </lineage>
</organism>
<gene>
    <name evidence="4" type="ORF">ACFSB2_22490</name>
</gene>
<sequence length="514" mass="59666">MSGFPIDLQHVAIYLRKSRADLEAEARGEGETLSKHRKALLEMAAKYRYNIRAIFEEIVTGESIAVRPEVQRLLSDVEKGLYEAVLCMDMDRLGRGDQIDQGIIAATFKYSETLIITPRKMYDLQNELDEEWTEFEQFLARREYKIIARRLARGRRMAAQEGKNVGRIPYGYSRGDDLHLIPDLETAPIVRQIFELRAQGMGRYGIAHWLDDHHIAPPAGTGIRKAWESVTVKDIINNETYLGRIIFGQFKYVKNPNGGKRKVRLPRDQWIIVENAHPPIIEQELWDRAHAMQDTMSAHHTKDYSLKNALAGLIRCGNCGKIMVRRNHQNRSKNMLLCNTHRCNTRIGRYEDVEATVLAQLEALSRALPKQDRKNDRKSTEQDQAGLIERRIKGITEEIANLEKQRESLHDFLERGVYTIEVFMERSQNIGERLDVAKKELSEVQAELEGQEQARFQREKLLPAIANVVKQYKKTKDIEAKNKLLKSVLREVRYYRPKEWSLEKSFELELFLRI</sequence>
<dbReference type="Gene3D" id="3.90.1750.20">
    <property type="entry name" value="Putative Large Serine Recombinase, Chain B, Domain 2"/>
    <property type="match status" value="1"/>
</dbReference>
<dbReference type="InterPro" id="IPR025827">
    <property type="entry name" value="Zn_ribbon_recom_dom"/>
</dbReference>
<name>A0ABW4JPD5_9BACL</name>
<dbReference type="InterPro" id="IPR011109">
    <property type="entry name" value="DNA_bind_recombinase_dom"/>
</dbReference>
<feature type="domain" description="Resolvase/invertase-type recombinase catalytic" evidence="2">
    <location>
        <begin position="10"/>
        <end position="162"/>
    </location>
</feature>
<dbReference type="InterPro" id="IPR006119">
    <property type="entry name" value="Resolv_N"/>
</dbReference>
<evidence type="ECO:0000259" key="2">
    <source>
        <dbReference type="PROSITE" id="PS51736"/>
    </source>
</evidence>
<dbReference type="InterPro" id="IPR050639">
    <property type="entry name" value="SSR_resolvase"/>
</dbReference>
<evidence type="ECO:0000259" key="3">
    <source>
        <dbReference type="PROSITE" id="PS51737"/>
    </source>
</evidence>
<dbReference type="Pfam" id="PF07508">
    <property type="entry name" value="Recombinase"/>
    <property type="match status" value="1"/>
</dbReference>
<comment type="caution">
    <text evidence="4">The sequence shown here is derived from an EMBL/GenBank/DDBJ whole genome shotgun (WGS) entry which is preliminary data.</text>
</comment>
<feature type="coiled-coil region" evidence="1">
    <location>
        <begin position="385"/>
        <end position="454"/>
    </location>
</feature>
<dbReference type="PANTHER" id="PTHR30461">
    <property type="entry name" value="DNA-INVERTASE FROM LAMBDOID PROPHAGE"/>
    <property type="match status" value="1"/>
</dbReference>
<dbReference type="CDD" id="cd00338">
    <property type="entry name" value="Ser_Recombinase"/>
    <property type="match status" value="1"/>
</dbReference>
<dbReference type="InterPro" id="IPR038109">
    <property type="entry name" value="DNA_bind_recomb_sf"/>
</dbReference>
<evidence type="ECO:0000313" key="4">
    <source>
        <dbReference type="EMBL" id="MFD1677435.1"/>
    </source>
</evidence>
<dbReference type="SMART" id="SM00857">
    <property type="entry name" value="Resolvase"/>
    <property type="match status" value="1"/>
</dbReference>
<proteinExistence type="predicted"/>
<evidence type="ECO:0000313" key="5">
    <source>
        <dbReference type="Proteomes" id="UP001597079"/>
    </source>
</evidence>